<dbReference type="Pfam" id="PF08922">
    <property type="entry name" value="DUF1905"/>
    <property type="match status" value="1"/>
</dbReference>
<organism evidence="1 2">
    <name type="scientific">Paenibacillus flagellatus</name>
    <dbReference type="NCBI Taxonomy" id="2211139"/>
    <lineage>
        <taxon>Bacteria</taxon>
        <taxon>Bacillati</taxon>
        <taxon>Bacillota</taxon>
        <taxon>Bacilli</taxon>
        <taxon>Bacillales</taxon>
        <taxon>Paenibacillaceae</taxon>
        <taxon>Paenibacillus</taxon>
    </lineage>
</organism>
<dbReference type="SUPFAM" id="SSF141694">
    <property type="entry name" value="AF2212/PG0164-like"/>
    <property type="match status" value="1"/>
</dbReference>
<sequence>MATFTATLELHGKTATGIEVPEEIVAGLGGGKKPAVRVTIRGYTYRTTVAVMGGRFLIPVSAEHREKAQIAAGDMLEVELALDTEPRELVVPADFLEALARHEKAKSFFEGLSYSNKRRFVLSIEEAKTAETRQRRIEKAVSTLALEIM</sequence>
<protein>
    <recommendedName>
        <fullName evidence="3">DUF1905 domain-containing protein</fullName>
    </recommendedName>
</protein>
<proteinExistence type="predicted"/>
<name>A0A2V5KFP1_9BACL</name>
<dbReference type="Proteomes" id="UP000247476">
    <property type="component" value="Unassembled WGS sequence"/>
</dbReference>
<accession>A0A2V5KFP1</accession>
<gene>
    <name evidence="1" type="ORF">DLM86_00550</name>
</gene>
<dbReference type="AlphaFoldDB" id="A0A2V5KFP1"/>
<dbReference type="InterPro" id="IPR037079">
    <property type="entry name" value="AF2212/PG0164-like_sf"/>
</dbReference>
<dbReference type="EMBL" id="QJVJ01000001">
    <property type="protein sequence ID" value="PYI56973.1"/>
    <property type="molecule type" value="Genomic_DNA"/>
</dbReference>
<dbReference type="Pfam" id="PF13376">
    <property type="entry name" value="OmdA"/>
    <property type="match status" value="1"/>
</dbReference>
<dbReference type="OrthoDB" id="2604865at2"/>
<dbReference type="RefSeq" id="WP_110838013.1">
    <property type="nucleotide sequence ID" value="NZ_QJVJ01000001.1"/>
</dbReference>
<keyword evidence="2" id="KW-1185">Reference proteome</keyword>
<evidence type="ECO:0008006" key="3">
    <source>
        <dbReference type="Google" id="ProtNLM"/>
    </source>
</evidence>
<dbReference type="InterPro" id="IPR015018">
    <property type="entry name" value="DUF1905"/>
</dbReference>
<dbReference type="Gene3D" id="2.40.30.100">
    <property type="entry name" value="AF2212/PG0164-like"/>
    <property type="match status" value="1"/>
</dbReference>
<reference evidence="1 2" key="1">
    <citation type="submission" date="2018-05" db="EMBL/GenBank/DDBJ databases">
        <title>Paenibacillus flagellatus sp. nov., isolated from selenium mineral soil.</title>
        <authorList>
            <person name="Dai X."/>
        </authorList>
    </citation>
    <scope>NUCLEOTIDE SEQUENCE [LARGE SCALE GENOMIC DNA]</scope>
    <source>
        <strain evidence="1 2">DXL2</strain>
    </source>
</reference>
<evidence type="ECO:0000313" key="1">
    <source>
        <dbReference type="EMBL" id="PYI56973.1"/>
    </source>
</evidence>
<comment type="caution">
    <text evidence="1">The sequence shown here is derived from an EMBL/GenBank/DDBJ whole genome shotgun (WGS) entry which is preliminary data.</text>
</comment>
<evidence type="ECO:0000313" key="2">
    <source>
        <dbReference type="Proteomes" id="UP000247476"/>
    </source>
</evidence>